<evidence type="ECO:0008006" key="3">
    <source>
        <dbReference type="Google" id="ProtNLM"/>
    </source>
</evidence>
<comment type="caution">
    <text evidence="1">The sequence shown here is derived from an EMBL/GenBank/DDBJ whole genome shotgun (WGS) entry which is preliminary data.</text>
</comment>
<reference evidence="1 2" key="1">
    <citation type="submission" date="2019-08" db="EMBL/GenBank/DDBJ databases">
        <title>Actinomadura sp. nov. CYP1-5 isolated from mountain soil.</title>
        <authorList>
            <person name="Songsumanus A."/>
            <person name="Kuncharoen N."/>
            <person name="Kudo T."/>
            <person name="Yuki M."/>
            <person name="Igarashi Y."/>
            <person name="Tanasupawat S."/>
        </authorList>
    </citation>
    <scope>NUCLEOTIDE SEQUENCE [LARGE SCALE GENOMIC DNA]</scope>
    <source>
        <strain evidence="1 2">GKU157</strain>
    </source>
</reference>
<organism evidence="1 2">
    <name type="scientific">Actinomadura syzygii</name>
    <dbReference type="NCBI Taxonomy" id="1427538"/>
    <lineage>
        <taxon>Bacteria</taxon>
        <taxon>Bacillati</taxon>
        <taxon>Actinomycetota</taxon>
        <taxon>Actinomycetes</taxon>
        <taxon>Streptosporangiales</taxon>
        <taxon>Thermomonosporaceae</taxon>
        <taxon>Actinomadura</taxon>
    </lineage>
</organism>
<proteinExistence type="predicted"/>
<dbReference type="EMBL" id="VSFF01000004">
    <property type="protein sequence ID" value="TYC16131.1"/>
    <property type="molecule type" value="Genomic_DNA"/>
</dbReference>
<name>A0A5D0UC69_9ACTN</name>
<dbReference type="AlphaFoldDB" id="A0A5D0UC69"/>
<protein>
    <recommendedName>
        <fullName evidence="3">SprT family zinc-dependent metalloprotease</fullName>
    </recommendedName>
</protein>
<dbReference type="Proteomes" id="UP000322634">
    <property type="component" value="Unassembled WGS sequence"/>
</dbReference>
<gene>
    <name evidence="1" type="ORF">FXF65_10785</name>
</gene>
<accession>A0A5D0UC69</accession>
<dbReference type="OrthoDB" id="4234112at2"/>
<keyword evidence="2" id="KW-1185">Reference proteome</keyword>
<evidence type="ECO:0000313" key="2">
    <source>
        <dbReference type="Proteomes" id="UP000322634"/>
    </source>
</evidence>
<sequence>MRALEGVWYAIRDRHTEIPDVVLILASGTEGKQARWGHHAPGRWHVADSDRTEIMVSGEGLRRTPAEVLGTLLHEATHALAEARDIQDTSRQGRYHNTRFRDLATELGIDVAKDDKFGWSITTVPDTTQAAYRAPLRALEKAMVLWRRDEITAPTATGKSSNLIAAICPCERTIRIARSSLEQAAVTCGACGGDFEPKAL</sequence>
<evidence type="ECO:0000313" key="1">
    <source>
        <dbReference type="EMBL" id="TYC16131.1"/>
    </source>
</evidence>